<evidence type="ECO:0000259" key="2">
    <source>
        <dbReference type="PROSITE" id="PS50880"/>
    </source>
</evidence>
<accession>A0A4E0PZN0</accession>
<dbReference type="Gene3D" id="3.40.1360.10">
    <property type="match status" value="1"/>
</dbReference>
<protein>
    <recommendedName>
        <fullName evidence="1">UPF0292 protein CUN85_02800</fullName>
    </recommendedName>
</protein>
<proteinExistence type="inferred from homology"/>
<dbReference type="HAMAP" id="MF_01095">
    <property type="entry name" value="UPF0292"/>
    <property type="match status" value="1"/>
</dbReference>
<dbReference type="OrthoDB" id="56459at2157"/>
<organism evidence="3 4">
    <name type="scientific">Methanolobus halotolerans</name>
    <dbReference type="NCBI Taxonomy" id="2052935"/>
    <lineage>
        <taxon>Archaea</taxon>
        <taxon>Methanobacteriati</taxon>
        <taxon>Methanobacteriota</taxon>
        <taxon>Stenosarchaea group</taxon>
        <taxon>Methanomicrobia</taxon>
        <taxon>Methanosarcinales</taxon>
        <taxon>Methanosarcinaceae</taxon>
        <taxon>Methanolobus</taxon>
    </lineage>
</organism>
<dbReference type="InterPro" id="IPR022972">
    <property type="entry name" value="UPF0292"/>
</dbReference>
<gene>
    <name evidence="3" type="ORF">CUN85_02800</name>
</gene>
<dbReference type="NCBIfam" id="NF003091">
    <property type="entry name" value="PRK04017.1-2"/>
    <property type="match status" value="1"/>
</dbReference>
<evidence type="ECO:0000313" key="3">
    <source>
        <dbReference type="EMBL" id="TGC11093.1"/>
    </source>
</evidence>
<dbReference type="PROSITE" id="PS50880">
    <property type="entry name" value="TOPRIM"/>
    <property type="match status" value="1"/>
</dbReference>
<dbReference type="PANTHER" id="PTHR39964:SF2">
    <property type="entry name" value="UPF0292 PROTEIN MJ1624"/>
    <property type="match status" value="1"/>
</dbReference>
<dbReference type="SUPFAM" id="SSF110455">
    <property type="entry name" value="Toprim domain"/>
    <property type="match status" value="1"/>
</dbReference>
<dbReference type="Pfam" id="PF01751">
    <property type="entry name" value="Toprim"/>
    <property type="match status" value="1"/>
</dbReference>
<comment type="caution">
    <text evidence="3">The sequence shown here is derived from an EMBL/GenBank/DDBJ whole genome shotgun (WGS) entry which is preliminary data.</text>
</comment>
<dbReference type="PANTHER" id="PTHR39964">
    <property type="entry name" value="UPF0292 PROTEIN TK1411"/>
    <property type="match status" value="1"/>
</dbReference>
<dbReference type="EMBL" id="PGGK01000002">
    <property type="protein sequence ID" value="TGC11093.1"/>
    <property type="molecule type" value="Genomic_DNA"/>
</dbReference>
<dbReference type="InterPro" id="IPR006171">
    <property type="entry name" value="TOPRIM_dom"/>
</dbReference>
<dbReference type="SMART" id="SM00493">
    <property type="entry name" value="TOPRIM"/>
    <property type="match status" value="1"/>
</dbReference>
<evidence type="ECO:0000313" key="4">
    <source>
        <dbReference type="Proteomes" id="UP000297295"/>
    </source>
</evidence>
<dbReference type="AlphaFoldDB" id="A0A4E0PZN0"/>
<reference evidence="3 4" key="1">
    <citation type="submission" date="2017-11" db="EMBL/GenBank/DDBJ databases">
        <title>Isolation and Characterization of Methanogenic Archaea from Saline Meromictic Lake at Siberia.</title>
        <authorList>
            <person name="Shen Y."/>
            <person name="Huang H.-H."/>
            <person name="Lai M.-C."/>
            <person name="Chen S.-C."/>
        </authorList>
    </citation>
    <scope>NUCLEOTIDE SEQUENCE [LARGE SCALE GENOMIC DNA]</scope>
    <source>
        <strain evidence="3 4">SY-01</strain>
    </source>
</reference>
<feature type="domain" description="Toprim" evidence="2">
    <location>
        <begin position="39"/>
        <end position="120"/>
    </location>
</feature>
<sequence length="152" mass="17681">MFRSIRDHRFLKAPLHVYQNRLENIEDIIDELLQLTEEGTIIIVEGKRDVRALNKLGIDGHFEMATHHSLSNFCENIVNTGKNIVILTDWDRRGNILMSDLTKHFQSFGTNPDVRIRERLRSIVQKEIKDVESLPTYVLKLRHITGSSTFLD</sequence>
<keyword evidence="4" id="KW-1185">Reference proteome</keyword>
<name>A0A4E0PZN0_9EURY</name>
<dbReference type="Proteomes" id="UP000297295">
    <property type="component" value="Unassembled WGS sequence"/>
</dbReference>
<comment type="similarity">
    <text evidence="1">Belongs to the UPF0292 family.</text>
</comment>
<evidence type="ECO:0000256" key="1">
    <source>
        <dbReference type="HAMAP-Rule" id="MF_01095"/>
    </source>
</evidence>